<feature type="domain" description="Protein export membrane protein SecD/SecF C-terminal" evidence="10">
    <location>
        <begin position="132"/>
        <end position="298"/>
    </location>
</feature>
<evidence type="ECO:0000313" key="11">
    <source>
        <dbReference type="EMBL" id="ASJ03670.1"/>
    </source>
</evidence>
<dbReference type="PANTHER" id="PTHR30081:SF8">
    <property type="entry name" value="PROTEIN TRANSLOCASE SUBUNIT SECF"/>
    <property type="match status" value="1"/>
</dbReference>
<dbReference type="InterPro" id="IPR048634">
    <property type="entry name" value="SecD_SecF_C"/>
</dbReference>
<dbReference type="NCBIfam" id="NF006356">
    <property type="entry name" value="PRK08578.1-4"/>
    <property type="match status" value="1"/>
</dbReference>
<comment type="function">
    <text evidence="9">Involved in protein export.</text>
</comment>
<dbReference type="InterPro" id="IPR024921">
    <property type="entry name" value="SecF_arc"/>
</dbReference>
<dbReference type="GO" id="GO:0005886">
    <property type="term" value="C:plasma membrane"/>
    <property type="evidence" value="ECO:0007669"/>
    <property type="project" value="UniProtKB-SubCell"/>
</dbReference>
<name>A0A2Z2MAP4_THEPR</name>
<evidence type="ECO:0000259" key="10">
    <source>
        <dbReference type="Pfam" id="PF02355"/>
    </source>
</evidence>
<keyword evidence="2 9" id="KW-0813">Transport</keyword>
<keyword evidence="5 9" id="KW-0653">Protein transport</keyword>
<feature type="transmembrane region" description="Helical" evidence="9">
    <location>
        <begin position="273"/>
        <end position="298"/>
    </location>
</feature>
<sequence length="312" mass="34076">MASKKKGKAPSRPADGILESKRRRLSFLVRMEPKKMILYPLVVFVIAALLLAVHPPEKGIDLKGGVVVTVYHISATPDELAKYVKDKTGINVRAEKFSDPITGLSGIRLYAPAGTNPDEISNAIQLKYKNADITPRVVDPTFGKIAQKQGIKAVIYAFIGMAIVVFLFFRDPIPSGTIIFSAFSDMVIALAVMGLLGINLTTATIAALLMLIGYTVDSNILLTTRLLRRKEDTAEDAYLSAVSTGFTMSTTTLGALLILWLVSTSDVIDSITIVLIFGLLADFMNTWIFNAGVLRWYVASPFKFTLKLRRGS</sequence>
<dbReference type="GO" id="GO:0065002">
    <property type="term" value="P:intracellular protein transmembrane transport"/>
    <property type="evidence" value="ECO:0007669"/>
    <property type="project" value="UniProtKB-UniRule"/>
</dbReference>
<evidence type="ECO:0000256" key="4">
    <source>
        <dbReference type="ARBA" id="ARBA00022692"/>
    </source>
</evidence>
<dbReference type="OrthoDB" id="85411at2157"/>
<dbReference type="PANTHER" id="PTHR30081">
    <property type="entry name" value="PROTEIN-EXPORT MEMBRANE PROTEIN SEC"/>
    <property type="match status" value="1"/>
</dbReference>
<comment type="subcellular location">
    <subcellularLocation>
        <location evidence="1 9">Cell membrane</location>
        <topology evidence="1 9">Multi-pass membrane protein</topology>
    </subcellularLocation>
</comment>
<proteinExistence type="inferred from homology"/>
<evidence type="ECO:0000256" key="7">
    <source>
        <dbReference type="ARBA" id="ARBA00023010"/>
    </source>
</evidence>
<comment type="caution">
    <text evidence="9">Lacks conserved residue(s) required for the propagation of feature annotation.</text>
</comment>
<dbReference type="SUPFAM" id="SSF82866">
    <property type="entry name" value="Multidrug efflux transporter AcrB transmembrane domain"/>
    <property type="match status" value="1"/>
</dbReference>
<keyword evidence="6 9" id="KW-1133">Transmembrane helix</keyword>
<reference evidence="11 12" key="1">
    <citation type="submission" date="2016-03" db="EMBL/GenBank/DDBJ databases">
        <title>Complete genome sequence of Thermococcus profundus strain DT5432.</title>
        <authorList>
            <person name="Oger P.M."/>
        </authorList>
    </citation>
    <scope>NUCLEOTIDE SEQUENCE [LARGE SCALE GENOMIC DNA]</scope>
    <source>
        <strain evidence="11 12">DT 5432</strain>
    </source>
</reference>
<dbReference type="HAMAP" id="MF_01464_A">
    <property type="entry name" value="SecF_A"/>
    <property type="match status" value="1"/>
</dbReference>
<feature type="transmembrane region" description="Helical" evidence="9">
    <location>
        <begin position="237"/>
        <end position="261"/>
    </location>
</feature>
<keyword evidence="8 9" id="KW-0472">Membrane</keyword>
<evidence type="ECO:0000256" key="8">
    <source>
        <dbReference type="ARBA" id="ARBA00023136"/>
    </source>
</evidence>
<feature type="transmembrane region" description="Helical" evidence="9">
    <location>
        <begin position="36"/>
        <end position="53"/>
    </location>
</feature>
<evidence type="ECO:0000256" key="6">
    <source>
        <dbReference type="ARBA" id="ARBA00022989"/>
    </source>
</evidence>
<dbReference type="GO" id="GO:0006605">
    <property type="term" value="P:protein targeting"/>
    <property type="evidence" value="ECO:0007669"/>
    <property type="project" value="UniProtKB-UniRule"/>
</dbReference>
<protein>
    <recommendedName>
        <fullName evidence="9">Protein-export membrane protein SecF</fullName>
    </recommendedName>
</protein>
<dbReference type="Proteomes" id="UP000250179">
    <property type="component" value="Chromosome"/>
</dbReference>
<comment type="subunit">
    <text evidence="9">Part of the protein translocation apparatus. Forms a complex with SecD.</text>
</comment>
<keyword evidence="7 9" id="KW-0811">Translocation</keyword>
<dbReference type="GeneID" id="33320866"/>
<evidence type="ECO:0000256" key="5">
    <source>
        <dbReference type="ARBA" id="ARBA00022927"/>
    </source>
</evidence>
<dbReference type="Gene3D" id="1.20.1640.10">
    <property type="entry name" value="Multidrug efflux transporter AcrB transmembrane domain"/>
    <property type="match status" value="1"/>
</dbReference>
<evidence type="ECO:0000313" key="12">
    <source>
        <dbReference type="Proteomes" id="UP000250179"/>
    </source>
</evidence>
<accession>A0A2Z2MAP4</accession>
<keyword evidence="4 9" id="KW-0812">Transmembrane</keyword>
<dbReference type="Pfam" id="PF02355">
    <property type="entry name" value="SecD_SecF_C"/>
    <property type="match status" value="1"/>
</dbReference>
<evidence type="ECO:0000256" key="1">
    <source>
        <dbReference type="ARBA" id="ARBA00004651"/>
    </source>
</evidence>
<gene>
    <name evidence="9" type="primary">secF</name>
    <name evidence="11" type="ORF">A3L09_10580</name>
</gene>
<evidence type="ECO:0000256" key="2">
    <source>
        <dbReference type="ARBA" id="ARBA00022448"/>
    </source>
</evidence>
<dbReference type="KEGG" id="tprf:A3L09_10580"/>
<dbReference type="AlphaFoldDB" id="A0A2Z2MAP4"/>
<feature type="transmembrane region" description="Helical" evidence="9">
    <location>
        <begin position="189"/>
        <end position="216"/>
    </location>
</feature>
<comment type="similarity">
    <text evidence="9">Belongs to the SecD/SecF family. SecF subfamily.</text>
</comment>
<dbReference type="RefSeq" id="WP_088858927.1">
    <property type="nucleotide sequence ID" value="NZ_CP014862.1"/>
</dbReference>
<dbReference type="EMBL" id="CP014862">
    <property type="protein sequence ID" value="ASJ03670.1"/>
    <property type="molecule type" value="Genomic_DNA"/>
</dbReference>
<keyword evidence="3 9" id="KW-1003">Cell membrane</keyword>
<keyword evidence="12" id="KW-1185">Reference proteome</keyword>
<evidence type="ECO:0000256" key="9">
    <source>
        <dbReference type="HAMAP-Rule" id="MF_01464"/>
    </source>
</evidence>
<organism evidence="11 12">
    <name type="scientific">Thermococcus profundus</name>
    <dbReference type="NCBI Taxonomy" id="49899"/>
    <lineage>
        <taxon>Archaea</taxon>
        <taxon>Methanobacteriati</taxon>
        <taxon>Methanobacteriota</taxon>
        <taxon>Thermococci</taxon>
        <taxon>Thermococcales</taxon>
        <taxon>Thermococcaceae</taxon>
        <taxon>Thermococcus</taxon>
    </lineage>
</organism>
<evidence type="ECO:0000256" key="3">
    <source>
        <dbReference type="ARBA" id="ARBA00022475"/>
    </source>
</evidence>
<dbReference type="InterPro" id="IPR022813">
    <property type="entry name" value="SecD/SecF_arch_bac"/>
</dbReference>
<feature type="transmembrane region" description="Helical" evidence="9">
    <location>
        <begin position="153"/>
        <end position="169"/>
    </location>
</feature>